<dbReference type="Pfam" id="PF00005">
    <property type="entry name" value="ABC_tran"/>
    <property type="match status" value="1"/>
</dbReference>
<keyword evidence="7" id="KW-1185">Reference proteome</keyword>
<dbReference type="EMBL" id="JAGGKC010000040">
    <property type="protein sequence ID" value="MBP1920788.1"/>
    <property type="molecule type" value="Genomic_DNA"/>
</dbReference>
<dbReference type="GO" id="GO:0005524">
    <property type="term" value="F:ATP binding"/>
    <property type="evidence" value="ECO:0007669"/>
    <property type="project" value="UniProtKB-KW"/>
</dbReference>
<dbReference type="SUPFAM" id="SSF52540">
    <property type="entry name" value="P-loop containing nucleoside triphosphate hydrolases"/>
    <property type="match status" value="1"/>
</dbReference>
<comment type="caution">
    <text evidence="6">The sequence shown here is derived from an EMBL/GenBank/DDBJ whole genome shotgun (WGS) entry which is preliminary data.</text>
</comment>
<organism evidence="6 7">
    <name type="scientific">Youngiibacter multivorans</name>
    <dbReference type="NCBI Taxonomy" id="937251"/>
    <lineage>
        <taxon>Bacteria</taxon>
        <taxon>Bacillati</taxon>
        <taxon>Bacillota</taxon>
        <taxon>Clostridia</taxon>
        <taxon>Eubacteriales</taxon>
        <taxon>Clostridiaceae</taxon>
        <taxon>Youngiibacter</taxon>
    </lineage>
</organism>
<dbReference type="PANTHER" id="PTHR42939:SF1">
    <property type="entry name" value="ABC TRANSPORTER ATP-BINDING PROTEIN ALBC-RELATED"/>
    <property type="match status" value="1"/>
</dbReference>
<dbReference type="Proteomes" id="UP001519271">
    <property type="component" value="Unassembled WGS sequence"/>
</dbReference>
<evidence type="ECO:0000259" key="5">
    <source>
        <dbReference type="PROSITE" id="PS50893"/>
    </source>
</evidence>
<sequence length="241" mass="27005">MISFKNVTKVYGGTVKAVDNLTLDLYPGEIYGFLGPNGAGKTTSIKMLTGILRQDSGEITINGKNMLTDPLEAKKEFGYVPDNPDMFLRLKGIEFLNFMGDIYQVPGDVRKERIESLSRRFDMESALGDSISGYSHGMRQKIVLMGALVHEPSAWILDEPMTGLDPKSSYMLKEMMRDHADKGNVVFFSTHVLEVAEKLCDKVGIINKGKLMFSGTMEELRQLAKENESLENIFLEMTKDE</sequence>
<evidence type="ECO:0000256" key="2">
    <source>
        <dbReference type="ARBA" id="ARBA00022741"/>
    </source>
</evidence>
<name>A0ABS4G8A4_9CLOT</name>
<accession>A0ABS4G8A4</accession>
<dbReference type="PANTHER" id="PTHR42939">
    <property type="entry name" value="ABC TRANSPORTER ATP-BINDING PROTEIN ALBC-RELATED"/>
    <property type="match status" value="1"/>
</dbReference>
<evidence type="ECO:0000256" key="4">
    <source>
        <dbReference type="SAM" id="Coils"/>
    </source>
</evidence>
<dbReference type="InterPro" id="IPR051782">
    <property type="entry name" value="ABC_Transporter_VariousFunc"/>
</dbReference>
<protein>
    <submittedName>
        <fullName evidence="6">ABC-2 type transport system ATP-binding protein</fullName>
    </submittedName>
</protein>
<evidence type="ECO:0000256" key="3">
    <source>
        <dbReference type="ARBA" id="ARBA00022840"/>
    </source>
</evidence>
<dbReference type="PROSITE" id="PS50893">
    <property type="entry name" value="ABC_TRANSPORTER_2"/>
    <property type="match status" value="1"/>
</dbReference>
<reference evidence="6 7" key="1">
    <citation type="submission" date="2021-03" db="EMBL/GenBank/DDBJ databases">
        <title>Genomic Encyclopedia of Type Strains, Phase IV (KMG-IV): sequencing the most valuable type-strain genomes for metagenomic binning, comparative biology and taxonomic classification.</title>
        <authorList>
            <person name="Goeker M."/>
        </authorList>
    </citation>
    <scope>NUCLEOTIDE SEQUENCE [LARGE SCALE GENOMIC DNA]</scope>
    <source>
        <strain evidence="6 7">DSM 6139</strain>
    </source>
</reference>
<dbReference type="Gene3D" id="3.40.50.300">
    <property type="entry name" value="P-loop containing nucleotide triphosphate hydrolases"/>
    <property type="match status" value="1"/>
</dbReference>
<evidence type="ECO:0000313" key="7">
    <source>
        <dbReference type="Proteomes" id="UP001519271"/>
    </source>
</evidence>
<feature type="domain" description="ABC transporter" evidence="5">
    <location>
        <begin position="2"/>
        <end position="233"/>
    </location>
</feature>
<dbReference type="RefSeq" id="WP_209460946.1">
    <property type="nucleotide sequence ID" value="NZ_JAGGKC010000040.1"/>
</dbReference>
<dbReference type="CDD" id="cd03230">
    <property type="entry name" value="ABC_DR_subfamily_A"/>
    <property type="match status" value="1"/>
</dbReference>
<dbReference type="InterPro" id="IPR003439">
    <property type="entry name" value="ABC_transporter-like_ATP-bd"/>
</dbReference>
<gene>
    <name evidence="6" type="ORF">J2Z34_003305</name>
</gene>
<keyword evidence="4" id="KW-0175">Coiled coil</keyword>
<keyword evidence="1" id="KW-0813">Transport</keyword>
<dbReference type="SMART" id="SM00382">
    <property type="entry name" value="AAA"/>
    <property type="match status" value="1"/>
</dbReference>
<proteinExistence type="predicted"/>
<evidence type="ECO:0000313" key="6">
    <source>
        <dbReference type="EMBL" id="MBP1920788.1"/>
    </source>
</evidence>
<keyword evidence="3 6" id="KW-0067">ATP-binding</keyword>
<dbReference type="InterPro" id="IPR003593">
    <property type="entry name" value="AAA+_ATPase"/>
</dbReference>
<evidence type="ECO:0000256" key="1">
    <source>
        <dbReference type="ARBA" id="ARBA00022448"/>
    </source>
</evidence>
<dbReference type="InterPro" id="IPR027417">
    <property type="entry name" value="P-loop_NTPase"/>
</dbReference>
<feature type="coiled-coil region" evidence="4">
    <location>
        <begin position="213"/>
        <end position="240"/>
    </location>
</feature>
<keyword evidence="2" id="KW-0547">Nucleotide-binding</keyword>